<dbReference type="Proteomes" id="UP000236321">
    <property type="component" value="Unassembled WGS sequence"/>
</dbReference>
<accession>A0A9P3DH12</accession>
<sequence length="66" mass="7631">METIMEIKNIKQKARNLIDKLPDNSTWDDLMYEIYVRQAIEAGLADSEAEKVISVAEVRTKFKLES</sequence>
<proteinExistence type="predicted"/>
<evidence type="ECO:0000313" key="2">
    <source>
        <dbReference type="Proteomes" id="UP000236321"/>
    </source>
</evidence>
<gene>
    <name evidence="1" type="ORF">BGM30_39710</name>
</gene>
<reference evidence="2" key="1">
    <citation type="submission" date="2017-12" db="EMBL/GenBank/DDBJ databases">
        <title>Improved Draft Genome Sequence of Microcystis aeruginosa NIES-298, a Microcystin-Producing Cyanobacterium from Lake Kasumigaura, Japan.</title>
        <authorList>
            <person name="Yamaguchi H."/>
            <person name="Suzuki S."/>
            <person name="Kawachi M."/>
        </authorList>
    </citation>
    <scope>NUCLEOTIDE SEQUENCE [LARGE SCALE GENOMIC DNA]</scope>
    <source>
        <strain evidence="2">NIES-298</strain>
    </source>
</reference>
<name>A0A9P3DH12_MICAE</name>
<protein>
    <submittedName>
        <fullName evidence="1">Uncharacterized protein</fullName>
    </submittedName>
</protein>
<evidence type="ECO:0000313" key="1">
    <source>
        <dbReference type="EMBL" id="GBD54878.1"/>
    </source>
</evidence>
<organism evidence="1 2">
    <name type="scientific">Microcystis aeruginosa NIES-298</name>
    <dbReference type="NCBI Taxonomy" id="449468"/>
    <lineage>
        <taxon>Bacteria</taxon>
        <taxon>Bacillati</taxon>
        <taxon>Cyanobacteriota</taxon>
        <taxon>Cyanophyceae</taxon>
        <taxon>Oscillatoriophycideae</taxon>
        <taxon>Chroococcales</taxon>
        <taxon>Microcystaceae</taxon>
        <taxon>Microcystis</taxon>
    </lineage>
</organism>
<dbReference type="EMBL" id="BEYQ01000015">
    <property type="protein sequence ID" value="GBD54878.1"/>
    <property type="molecule type" value="Genomic_DNA"/>
</dbReference>
<dbReference type="AlphaFoldDB" id="A0A9P3DH12"/>
<comment type="caution">
    <text evidence="1">The sequence shown here is derived from an EMBL/GenBank/DDBJ whole genome shotgun (WGS) entry which is preliminary data.</text>
</comment>